<keyword evidence="4" id="KW-1185">Reference proteome</keyword>
<dbReference type="InterPro" id="IPR012338">
    <property type="entry name" value="Beta-lactam/transpept-like"/>
</dbReference>
<organism evidence="3 4">
    <name type="scientific">Hufsiella ginkgonis</name>
    <dbReference type="NCBI Taxonomy" id="2695274"/>
    <lineage>
        <taxon>Bacteria</taxon>
        <taxon>Pseudomonadati</taxon>
        <taxon>Bacteroidota</taxon>
        <taxon>Sphingobacteriia</taxon>
        <taxon>Sphingobacteriales</taxon>
        <taxon>Sphingobacteriaceae</taxon>
        <taxon>Hufsiella</taxon>
    </lineage>
</organism>
<evidence type="ECO:0000313" key="3">
    <source>
        <dbReference type="EMBL" id="MXV14239.1"/>
    </source>
</evidence>
<dbReference type="SUPFAM" id="SSF56601">
    <property type="entry name" value="beta-lactamase/transpeptidase-like"/>
    <property type="match status" value="1"/>
</dbReference>
<dbReference type="PANTHER" id="PTHR30023">
    <property type="entry name" value="D-ALANYL-D-ALANINE CARBOXYPEPTIDASE"/>
    <property type="match status" value="1"/>
</dbReference>
<dbReference type="Pfam" id="PF02113">
    <property type="entry name" value="Peptidase_S13"/>
    <property type="match status" value="1"/>
</dbReference>
<dbReference type="EMBL" id="WVHS01000001">
    <property type="protein sequence ID" value="MXV14239.1"/>
    <property type="molecule type" value="Genomic_DNA"/>
</dbReference>
<sequence>MKLSRIFFFVIFLFSIYLASCSSVRPARIRKIVTSSPVLNTHFTGFALYDPVKKKMVAEVLADRYFTPASNTKLFTFFAALNMLGDSIPALQYVERRDSLICWGTADASFLNPSLDNGRAFSFLKSAGKPIYLATGRYTGNFFGYGWMWDDYNGDYQPEITEFPIFENMAHFSSKGTKLRVSPGLLDVFLNTDTLKTSGKFSVRREFMTNEFSFPAVPVPPGYMQSVPFKVDTALVRRLLQDTLKRPVALVSKPVPRDVRTLYSIKSDTLYKHMLQPSDNFLAEHLLLACAVAAGKPMNTTGIINYVTSTYLANLPDKPQWVDGSGLSRMNLFTPRDMVLLLEKIYAKAGNQERLFDLFPAGGKTGTLKNLYKSGKPFVFAKTGTLSNNYSQSGYLLTRRGKRLTYSFMNNNYVNPAADVRKEMERIVTWLYERY</sequence>
<dbReference type="RefSeq" id="WP_160905225.1">
    <property type="nucleotide sequence ID" value="NZ_WVHS01000001.1"/>
</dbReference>
<protein>
    <submittedName>
        <fullName evidence="3">Peptidase S13</fullName>
    </submittedName>
</protein>
<dbReference type="PANTHER" id="PTHR30023:SF0">
    <property type="entry name" value="PENICILLIN-SENSITIVE CARBOXYPEPTIDASE A"/>
    <property type="match status" value="1"/>
</dbReference>
<dbReference type="InterPro" id="IPR000667">
    <property type="entry name" value="Peptidase_S13"/>
</dbReference>
<dbReference type="GO" id="GO:0004185">
    <property type="term" value="F:serine-type carboxypeptidase activity"/>
    <property type="evidence" value="ECO:0007669"/>
    <property type="project" value="InterPro"/>
</dbReference>
<dbReference type="GO" id="GO:0006508">
    <property type="term" value="P:proteolysis"/>
    <property type="evidence" value="ECO:0007669"/>
    <property type="project" value="InterPro"/>
</dbReference>
<comment type="similarity">
    <text evidence="1">Belongs to the peptidase S13 family.</text>
</comment>
<evidence type="ECO:0000256" key="2">
    <source>
        <dbReference type="ARBA" id="ARBA00022801"/>
    </source>
</evidence>
<dbReference type="PRINTS" id="PR00922">
    <property type="entry name" value="DADACBPTASE3"/>
</dbReference>
<evidence type="ECO:0000313" key="4">
    <source>
        <dbReference type="Proteomes" id="UP000451233"/>
    </source>
</evidence>
<keyword evidence="2" id="KW-0378">Hydrolase</keyword>
<dbReference type="AlphaFoldDB" id="A0A7K1XU01"/>
<evidence type="ECO:0000256" key="1">
    <source>
        <dbReference type="ARBA" id="ARBA00006096"/>
    </source>
</evidence>
<comment type="caution">
    <text evidence="3">The sequence shown here is derived from an EMBL/GenBank/DDBJ whole genome shotgun (WGS) entry which is preliminary data.</text>
</comment>
<gene>
    <name evidence="3" type="ORF">GS398_02930</name>
</gene>
<name>A0A7K1XU01_9SPHI</name>
<dbReference type="Proteomes" id="UP000451233">
    <property type="component" value="Unassembled WGS sequence"/>
</dbReference>
<dbReference type="Gene3D" id="3.40.710.10">
    <property type="entry name" value="DD-peptidase/beta-lactamase superfamily"/>
    <property type="match status" value="2"/>
</dbReference>
<accession>A0A7K1XU01</accession>
<reference evidence="3 4" key="1">
    <citation type="submission" date="2019-11" db="EMBL/GenBank/DDBJ databases">
        <title>Pedobacter sp. HMF7056 Genome sequencing and assembly.</title>
        <authorList>
            <person name="Kang H."/>
            <person name="Kim H."/>
            <person name="Joh K."/>
        </authorList>
    </citation>
    <scope>NUCLEOTIDE SEQUENCE [LARGE SCALE GENOMIC DNA]</scope>
    <source>
        <strain evidence="3 4">HMF7056</strain>
    </source>
</reference>
<proteinExistence type="inferred from homology"/>
<dbReference type="GO" id="GO:0000270">
    <property type="term" value="P:peptidoglycan metabolic process"/>
    <property type="evidence" value="ECO:0007669"/>
    <property type="project" value="TreeGrafter"/>
</dbReference>